<protein>
    <recommendedName>
        <fullName evidence="2">Arm DNA-binding domain-containing protein</fullName>
    </recommendedName>
</protein>
<accession>A0A0F9E5T0</accession>
<dbReference type="AlphaFoldDB" id="A0A0F9E5T0"/>
<gene>
    <name evidence="1" type="ORF">LCGC14_2115710</name>
</gene>
<sequence length="119" mass="13490">MKLTFVIPSQAKSKIVPIYLRLRDGTNTDIKVNTGILIAKSNWNNKQGGKIKLRSDFKEKDSYKDKLEGLLNFTASAISLRTDEPLTKDWLKKVTEAFQTGKSSAKEVDTLYKYIGDFI</sequence>
<comment type="caution">
    <text evidence="1">The sequence shown here is derived from an EMBL/GenBank/DDBJ whole genome shotgun (WGS) entry which is preliminary data.</text>
</comment>
<reference evidence="1" key="1">
    <citation type="journal article" date="2015" name="Nature">
        <title>Complex archaea that bridge the gap between prokaryotes and eukaryotes.</title>
        <authorList>
            <person name="Spang A."/>
            <person name="Saw J.H."/>
            <person name="Jorgensen S.L."/>
            <person name="Zaremba-Niedzwiedzka K."/>
            <person name="Martijn J."/>
            <person name="Lind A.E."/>
            <person name="van Eijk R."/>
            <person name="Schleper C."/>
            <person name="Guy L."/>
            <person name="Ettema T.J."/>
        </authorList>
    </citation>
    <scope>NUCLEOTIDE SEQUENCE</scope>
</reference>
<organism evidence="1">
    <name type="scientific">marine sediment metagenome</name>
    <dbReference type="NCBI Taxonomy" id="412755"/>
    <lineage>
        <taxon>unclassified sequences</taxon>
        <taxon>metagenomes</taxon>
        <taxon>ecological metagenomes</taxon>
    </lineage>
</organism>
<evidence type="ECO:0000313" key="1">
    <source>
        <dbReference type="EMBL" id="KKL69363.1"/>
    </source>
</evidence>
<name>A0A0F9E5T0_9ZZZZ</name>
<dbReference type="EMBL" id="LAZR01026233">
    <property type="protein sequence ID" value="KKL69363.1"/>
    <property type="molecule type" value="Genomic_DNA"/>
</dbReference>
<feature type="non-terminal residue" evidence="1">
    <location>
        <position position="119"/>
    </location>
</feature>
<evidence type="ECO:0008006" key="2">
    <source>
        <dbReference type="Google" id="ProtNLM"/>
    </source>
</evidence>
<proteinExistence type="predicted"/>